<reference evidence="2 3" key="1">
    <citation type="submission" date="2022-02" db="EMBL/GenBank/DDBJ databases">
        <title>Genome sequence data of Kingella unionensis sp. nov. strain CICC 24913 (CCUG 75125).</title>
        <authorList>
            <person name="Xiao M."/>
        </authorList>
    </citation>
    <scope>NUCLEOTIDE SEQUENCE [LARGE SCALE GENOMIC DNA]</scope>
    <source>
        <strain evidence="2 3">CICC 24913</strain>
    </source>
</reference>
<keyword evidence="3" id="KW-1185">Reference proteome</keyword>
<evidence type="ECO:0000313" key="3">
    <source>
        <dbReference type="Proteomes" id="UP001298424"/>
    </source>
</evidence>
<dbReference type="InterPro" id="IPR008526">
    <property type="entry name" value="YedI"/>
</dbReference>
<dbReference type="EMBL" id="JAKOOW010000022">
    <property type="protein sequence ID" value="MCG6503932.1"/>
    <property type="molecule type" value="Genomic_DNA"/>
</dbReference>
<evidence type="ECO:0000256" key="1">
    <source>
        <dbReference type="SAM" id="Phobius"/>
    </source>
</evidence>
<protein>
    <submittedName>
        <fullName evidence="2">DUF808 domain-containing protein</fullName>
    </submittedName>
</protein>
<dbReference type="Pfam" id="PF05661">
    <property type="entry name" value="DUF808"/>
    <property type="match status" value="1"/>
</dbReference>
<keyword evidence="1" id="KW-1133">Transmembrane helix</keyword>
<feature type="transmembrane region" description="Helical" evidence="1">
    <location>
        <begin position="257"/>
        <end position="279"/>
    </location>
</feature>
<gene>
    <name evidence="2" type="ORF">MB824_05425</name>
</gene>
<feature type="transmembrane region" description="Helical" evidence="1">
    <location>
        <begin position="71"/>
        <end position="100"/>
    </location>
</feature>
<evidence type="ECO:0000313" key="2">
    <source>
        <dbReference type="EMBL" id="MCG6503932.1"/>
    </source>
</evidence>
<proteinExistence type="predicted"/>
<dbReference type="PIRSF" id="PIRSF016660">
    <property type="entry name" value="YedI"/>
    <property type="match status" value="1"/>
</dbReference>
<sequence length="291" mass="30416">MAFSSLFTLLDDIASVLDDVSLMTKVAAKKTAGVVGDDLALNANQITGVRAERELPIVWAVAKGSLLNKAILVPLALLLSVYAPYLVLPLLMAGGAYLCFEGAEKLLHRLFHRHDETPDTVPDHIAGDEKSKIRGAIRTDFILSAEIVIIALGSLQEASTTVKILALCAVGIAITAGVYGLVAAVVKADDFGAALLRRGGRLLPLLGRAILLLMPWFMRLLGVVGTLAMFTVGGGIFVHNIPALHHLLQALGLDGGAAGMLGDLLAGLAIGSAVCALVLPAANLLRRRKAA</sequence>
<name>A0ABS9NMX8_9NEIS</name>
<dbReference type="PANTHER" id="PTHR30503:SF3">
    <property type="entry name" value="INNER MEMBRANE PROTEIN YEDI"/>
    <property type="match status" value="1"/>
</dbReference>
<dbReference type="Proteomes" id="UP001298424">
    <property type="component" value="Unassembled WGS sequence"/>
</dbReference>
<comment type="caution">
    <text evidence="2">The sequence shown here is derived from an EMBL/GenBank/DDBJ whole genome shotgun (WGS) entry which is preliminary data.</text>
</comment>
<feature type="transmembrane region" description="Helical" evidence="1">
    <location>
        <begin position="209"/>
        <end position="237"/>
    </location>
</feature>
<dbReference type="RefSeq" id="WP_238746589.1">
    <property type="nucleotide sequence ID" value="NZ_JAKOOW010000022.1"/>
</dbReference>
<dbReference type="PANTHER" id="PTHR30503">
    <property type="entry name" value="INNER MEMBRANE PROTEIN YEDI"/>
    <property type="match status" value="1"/>
</dbReference>
<feature type="transmembrane region" description="Helical" evidence="1">
    <location>
        <begin position="164"/>
        <end position="188"/>
    </location>
</feature>
<accession>A0ABS9NMX8</accession>
<keyword evidence="1" id="KW-0472">Membrane</keyword>
<organism evidence="2 3">
    <name type="scientific">Kingella pumchi</name>
    <dbReference type="NCBI Taxonomy" id="2779506"/>
    <lineage>
        <taxon>Bacteria</taxon>
        <taxon>Pseudomonadati</taxon>
        <taxon>Pseudomonadota</taxon>
        <taxon>Betaproteobacteria</taxon>
        <taxon>Neisseriales</taxon>
        <taxon>Neisseriaceae</taxon>
        <taxon>Kingella</taxon>
    </lineage>
</organism>
<keyword evidence="1" id="KW-0812">Transmembrane</keyword>